<gene>
    <name evidence="17" type="ORF">F6V25_13350</name>
</gene>
<evidence type="ECO:0000256" key="8">
    <source>
        <dbReference type="ARBA" id="ARBA00022989"/>
    </source>
</evidence>
<dbReference type="GO" id="GO:0046872">
    <property type="term" value="F:metal ion binding"/>
    <property type="evidence" value="ECO:0007669"/>
    <property type="project" value="UniProtKB-KW"/>
</dbReference>
<keyword evidence="2 13" id="KW-0645">Protease</keyword>
<accession>A0A7J4ZNX3</accession>
<dbReference type="AlphaFoldDB" id="A0A7J4ZNX3"/>
<keyword evidence="8 14" id="KW-1133">Transmembrane helix</keyword>
<feature type="binding site" evidence="12">
    <location>
        <position position="353"/>
    </location>
    <ligand>
        <name>Zn(2+)</name>
        <dbReference type="ChEBI" id="CHEBI:29105"/>
        <note>catalytic</note>
    </ligand>
</feature>
<keyword evidence="4 12" id="KW-0479">Metal-binding</keyword>
<feature type="domain" description="CAAX prenyl protease 1 N-terminal" evidence="16">
    <location>
        <begin position="24"/>
        <end position="201"/>
    </location>
</feature>
<evidence type="ECO:0000256" key="14">
    <source>
        <dbReference type="SAM" id="Phobius"/>
    </source>
</evidence>
<evidence type="ECO:0000256" key="7">
    <source>
        <dbReference type="ARBA" id="ARBA00022833"/>
    </source>
</evidence>
<dbReference type="InterPro" id="IPR001915">
    <property type="entry name" value="Peptidase_M48"/>
</dbReference>
<keyword evidence="5 13" id="KW-0378">Hydrolase</keyword>
<reference evidence="17 18" key="1">
    <citation type="submission" date="2019-09" db="EMBL/GenBank/DDBJ databases">
        <title>Geobacter sp. Red96, a novel strain isolated from paddy soil.</title>
        <authorList>
            <person name="Xu Z."/>
            <person name="Masuda Y."/>
            <person name="Itoh H."/>
            <person name="Senoo K."/>
        </authorList>
    </citation>
    <scope>NUCLEOTIDE SEQUENCE [LARGE SCALE GENOMIC DNA]</scope>
    <source>
        <strain evidence="17 18">Red96</strain>
    </source>
</reference>
<keyword evidence="6" id="KW-0256">Endoplasmic reticulum</keyword>
<dbReference type="Gene3D" id="3.30.2010.10">
    <property type="entry name" value="Metalloproteases ('zincins'), catalytic domain"/>
    <property type="match status" value="1"/>
</dbReference>
<dbReference type="InterPro" id="IPR032456">
    <property type="entry name" value="Peptidase_M48_N"/>
</dbReference>
<evidence type="ECO:0000256" key="3">
    <source>
        <dbReference type="ARBA" id="ARBA00022692"/>
    </source>
</evidence>
<feature type="transmembrane region" description="Helical" evidence="14">
    <location>
        <begin position="172"/>
        <end position="194"/>
    </location>
</feature>
<evidence type="ECO:0000259" key="16">
    <source>
        <dbReference type="Pfam" id="PF16491"/>
    </source>
</evidence>
<dbReference type="PANTHER" id="PTHR10120">
    <property type="entry name" value="CAAX PRENYL PROTEASE 1"/>
    <property type="match status" value="1"/>
</dbReference>
<keyword evidence="7 12" id="KW-0862">Zinc</keyword>
<evidence type="ECO:0000256" key="2">
    <source>
        <dbReference type="ARBA" id="ARBA00022670"/>
    </source>
</evidence>
<dbReference type="CDD" id="cd07343">
    <property type="entry name" value="M48A_Zmpste24p_like"/>
    <property type="match status" value="1"/>
</dbReference>
<organism evidence="17 18">
    <name type="scientific">Oryzomonas japonica</name>
    <dbReference type="NCBI Taxonomy" id="2603858"/>
    <lineage>
        <taxon>Bacteria</taxon>
        <taxon>Pseudomonadati</taxon>
        <taxon>Thermodesulfobacteriota</taxon>
        <taxon>Desulfuromonadia</taxon>
        <taxon>Geobacterales</taxon>
        <taxon>Geobacteraceae</taxon>
        <taxon>Oryzomonas</taxon>
    </lineage>
</organism>
<feature type="binding site" evidence="12">
    <location>
        <position position="278"/>
    </location>
    <ligand>
        <name>Zn(2+)</name>
        <dbReference type="ChEBI" id="CHEBI:29105"/>
        <note>catalytic</note>
    </ligand>
</feature>
<dbReference type="GO" id="GO:0004222">
    <property type="term" value="F:metalloendopeptidase activity"/>
    <property type="evidence" value="ECO:0007669"/>
    <property type="project" value="InterPro"/>
</dbReference>
<evidence type="ECO:0000256" key="4">
    <source>
        <dbReference type="ARBA" id="ARBA00022723"/>
    </source>
</evidence>
<evidence type="ECO:0000256" key="1">
    <source>
        <dbReference type="ARBA" id="ARBA00004477"/>
    </source>
</evidence>
<evidence type="ECO:0000313" key="18">
    <source>
        <dbReference type="Proteomes" id="UP000420562"/>
    </source>
</evidence>
<evidence type="ECO:0000256" key="5">
    <source>
        <dbReference type="ARBA" id="ARBA00022801"/>
    </source>
</evidence>
<keyword evidence="10 14" id="KW-0472">Membrane</keyword>
<dbReference type="Proteomes" id="UP000420562">
    <property type="component" value="Unassembled WGS sequence"/>
</dbReference>
<evidence type="ECO:0000256" key="13">
    <source>
        <dbReference type="RuleBase" id="RU003983"/>
    </source>
</evidence>
<feature type="transmembrane region" description="Helical" evidence="14">
    <location>
        <begin position="148"/>
        <end position="165"/>
    </location>
</feature>
<evidence type="ECO:0000256" key="9">
    <source>
        <dbReference type="ARBA" id="ARBA00023049"/>
    </source>
</evidence>
<comment type="cofactor">
    <cofactor evidence="12 13">
        <name>Zn(2+)</name>
        <dbReference type="ChEBI" id="CHEBI:29105"/>
    </cofactor>
    <text evidence="12 13">Binds 1 zinc ion per subunit.</text>
</comment>
<keyword evidence="3 14" id="KW-0812">Transmembrane</keyword>
<protein>
    <submittedName>
        <fullName evidence="17">M48 family metallopeptidase</fullName>
    </submittedName>
</protein>
<dbReference type="GO" id="GO:0071586">
    <property type="term" value="P:CAAX-box protein processing"/>
    <property type="evidence" value="ECO:0007669"/>
    <property type="project" value="InterPro"/>
</dbReference>
<feature type="active site" description="Proton donor" evidence="11">
    <location>
        <position position="357"/>
    </location>
</feature>
<feature type="binding site" evidence="12">
    <location>
        <position position="274"/>
    </location>
    <ligand>
        <name>Zn(2+)</name>
        <dbReference type="ChEBI" id="CHEBI:29105"/>
        <note>catalytic</note>
    </ligand>
</feature>
<name>A0A7J4ZNX3_9BACT</name>
<dbReference type="EMBL" id="VZQZ01000008">
    <property type="protein sequence ID" value="KAB0664518.1"/>
    <property type="molecule type" value="Genomic_DNA"/>
</dbReference>
<feature type="transmembrane region" description="Helical" evidence="14">
    <location>
        <begin position="66"/>
        <end position="84"/>
    </location>
</feature>
<sequence>MKLALFILFALVTAFTYWLRHINLRHLKQYGSAVPEEFAGSIDEDKLRSSTAYTLDSSRLGLWESLFDNGLLILFLFGGLIVVYDRFVMGLCGGVITSAILYFLLLTWIQTLLGIPFDLYGTFRIESRYGFNTTTPKLWLMDFFKSQAIGALLLTLLVAVAFWLIQWSPHRWWIWVWAFMALFSLFMMFISPYVIEPLFNKFEPVTEEGLEEDIRVMMGKAGLTVGRVMQMDASRRSKHSNAYFTGIGKVKRIVLFDTLIEQMTHGEIVAVLAHEIGHWKKGHIWKRLVTAELMAFGGAWISFKLLTWPALPGLLGFGGDLSLPSRMVILGFIGSLVLFPATPFSAWRSRCHEREADRFATDLTGRPQDLASALVKLSVENLSNLFPHPWYAAFYYSHPPAVERVRALLNAISGTGNGDRSP</sequence>
<proteinExistence type="inferred from homology"/>
<evidence type="ECO:0000313" key="17">
    <source>
        <dbReference type="EMBL" id="KAB0664518.1"/>
    </source>
</evidence>
<keyword evidence="9 13" id="KW-0482">Metalloprotease</keyword>
<dbReference type="InterPro" id="IPR027057">
    <property type="entry name" value="CAXX_Prtase_1"/>
</dbReference>
<feature type="active site" evidence="11">
    <location>
        <position position="275"/>
    </location>
</feature>
<evidence type="ECO:0000256" key="6">
    <source>
        <dbReference type="ARBA" id="ARBA00022824"/>
    </source>
</evidence>
<dbReference type="RefSeq" id="WP_151129042.1">
    <property type="nucleotide sequence ID" value="NZ_VZQZ01000008.1"/>
</dbReference>
<feature type="domain" description="Peptidase M48" evidence="15">
    <location>
        <begin position="206"/>
        <end position="410"/>
    </location>
</feature>
<comment type="similarity">
    <text evidence="13">Belongs to the peptidase M48 family.</text>
</comment>
<evidence type="ECO:0000256" key="12">
    <source>
        <dbReference type="PIRSR" id="PIRSR627057-2"/>
    </source>
</evidence>
<comment type="caution">
    <text evidence="17">The sequence shown here is derived from an EMBL/GenBank/DDBJ whole genome shotgun (WGS) entry which is preliminary data.</text>
</comment>
<feature type="transmembrane region" description="Helical" evidence="14">
    <location>
        <begin position="91"/>
        <end position="109"/>
    </location>
</feature>
<comment type="subcellular location">
    <subcellularLocation>
        <location evidence="1">Endoplasmic reticulum membrane</location>
        <topology evidence="1">Multi-pass membrane protein</topology>
    </subcellularLocation>
</comment>
<evidence type="ECO:0000256" key="10">
    <source>
        <dbReference type="ARBA" id="ARBA00023136"/>
    </source>
</evidence>
<evidence type="ECO:0000259" key="15">
    <source>
        <dbReference type="Pfam" id="PF01435"/>
    </source>
</evidence>
<dbReference type="Pfam" id="PF16491">
    <property type="entry name" value="Peptidase_M48_N"/>
    <property type="match status" value="1"/>
</dbReference>
<evidence type="ECO:0000256" key="11">
    <source>
        <dbReference type="PIRSR" id="PIRSR627057-1"/>
    </source>
</evidence>
<dbReference type="Pfam" id="PF01435">
    <property type="entry name" value="Peptidase_M48"/>
    <property type="match status" value="1"/>
</dbReference>
<keyword evidence="18" id="KW-1185">Reference proteome</keyword>
<dbReference type="FunFam" id="3.30.2010.10:FF:000002">
    <property type="entry name" value="CAAX prenyl protease"/>
    <property type="match status" value="1"/>
</dbReference>